<dbReference type="AlphaFoldDB" id="A0AAP0RG94"/>
<evidence type="ECO:0000313" key="2">
    <source>
        <dbReference type="EMBL" id="KAK9277287.1"/>
    </source>
</evidence>
<keyword evidence="3" id="KW-1185">Reference proteome</keyword>
<feature type="compositionally biased region" description="Basic residues" evidence="1">
    <location>
        <begin position="34"/>
        <end position="58"/>
    </location>
</feature>
<organism evidence="2 3">
    <name type="scientific">Liquidambar formosana</name>
    <name type="common">Formosan gum</name>
    <dbReference type="NCBI Taxonomy" id="63359"/>
    <lineage>
        <taxon>Eukaryota</taxon>
        <taxon>Viridiplantae</taxon>
        <taxon>Streptophyta</taxon>
        <taxon>Embryophyta</taxon>
        <taxon>Tracheophyta</taxon>
        <taxon>Spermatophyta</taxon>
        <taxon>Magnoliopsida</taxon>
        <taxon>eudicotyledons</taxon>
        <taxon>Gunneridae</taxon>
        <taxon>Pentapetalae</taxon>
        <taxon>Saxifragales</taxon>
        <taxon>Altingiaceae</taxon>
        <taxon>Liquidambar</taxon>
    </lineage>
</organism>
<comment type="caution">
    <text evidence="2">The sequence shown here is derived from an EMBL/GenBank/DDBJ whole genome shotgun (WGS) entry which is preliminary data.</text>
</comment>
<protein>
    <submittedName>
        <fullName evidence="2">Uncharacterized protein</fullName>
    </submittedName>
</protein>
<feature type="region of interest" description="Disordered" evidence="1">
    <location>
        <begin position="34"/>
        <end position="69"/>
    </location>
</feature>
<reference evidence="2 3" key="1">
    <citation type="journal article" date="2024" name="Plant J.">
        <title>Genome sequences and population genomics reveal climatic adaptation and genomic divergence between two closely related sweetgum species.</title>
        <authorList>
            <person name="Xu W.Q."/>
            <person name="Ren C.Q."/>
            <person name="Zhang X.Y."/>
            <person name="Comes H.P."/>
            <person name="Liu X.H."/>
            <person name="Li Y.G."/>
            <person name="Kettle C.J."/>
            <person name="Jalonen R."/>
            <person name="Gaisberger H."/>
            <person name="Ma Y.Z."/>
            <person name="Qiu Y.X."/>
        </authorList>
    </citation>
    <scope>NUCLEOTIDE SEQUENCE [LARGE SCALE GENOMIC DNA]</scope>
    <source>
        <strain evidence="2">Hangzhou</strain>
    </source>
</reference>
<name>A0AAP0RG94_LIQFO</name>
<evidence type="ECO:0000313" key="3">
    <source>
        <dbReference type="Proteomes" id="UP001415857"/>
    </source>
</evidence>
<accession>A0AAP0RG94</accession>
<proteinExistence type="predicted"/>
<gene>
    <name evidence="2" type="ORF">L1049_006827</name>
</gene>
<evidence type="ECO:0000256" key="1">
    <source>
        <dbReference type="SAM" id="MobiDB-lite"/>
    </source>
</evidence>
<dbReference type="EMBL" id="JBBPBK010000010">
    <property type="protein sequence ID" value="KAK9277287.1"/>
    <property type="molecule type" value="Genomic_DNA"/>
</dbReference>
<sequence>MKIEHVRFAIIDPELSRSREIQRDQRFEMMTRFKNHQKKRGKVRAGHGHISKHMKHPGSRGNAGGIHHY</sequence>
<dbReference type="Proteomes" id="UP001415857">
    <property type="component" value="Unassembled WGS sequence"/>
</dbReference>